<accession>A0A562I5I0</accession>
<evidence type="ECO:0000313" key="3">
    <source>
        <dbReference type="Proteomes" id="UP000319825"/>
    </source>
</evidence>
<dbReference type="Proteomes" id="UP000319825">
    <property type="component" value="Unassembled WGS sequence"/>
</dbReference>
<dbReference type="NCBIfam" id="NF035938">
    <property type="entry name" value="EboA_domain"/>
    <property type="match status" value="1"/>
</dbReference>
<evidence type="ECO:0000313" key="2">
    <source>
        <dbReference type="EMBL" id="TWH65965.1"/>
    </source>
</evidence>
<dbReference type="InterPro" id="IPR032466">
    <property type="entry name" value="Metal_Hydrolase"/>
</dbReference>
<dbReference type="AlphaFoldDB" id="A0A562I5I0"/>
<keyword evidence="3" id="KW-1185">Reference proteome</keyword>
<dbReference type="SUPFAM" id="SSF51556">
    <property type="entry name" value="Metallo-dependent hydrolases"/>
    <property type="match status" value="1"/>
</dbReference>
<dbReference type="PANTHER" id="PTHR42658">
    <property type="entry name" value="HYDROLASE TATD"/>
    <property type="match status" value="1"/>
</dbReference>
<organism evidence="2 3">
    <name type="scientific">Micromonospora olivasterospora</name>
    <dbReference type="NCBI Taxonomy" id="1880"/>
    <lineage>
        <taxon>Bacteria</taxon>
        <taxon>Bacillati</taxon>
        <taxon>Actinomycetota</taxon>
        <taxon>Actinomycetes</taxon>
        <taxon>Micromonosporales</taxon>
        <taxon>Micromonosporaceae</taxon>
        <taxon>Micromonospora</taxon>
    </lineage>
</organism>
<feature type="region of interest" description="Disordered" evidence="1">
    <location>
        <begin position="198"/>
        <end position="217"/>
    </location>
</feature>
<name>A0A562I5I0_MICOL</name>
<protein>
    <submittedName>
        <fullName evidence="2">Putative metal-dependent TIM-barrel fold hydrolase</fullName>
    </submittedName>
</protein>
<comment type="caution">
    <text evidence="2">The sequence shown here is derived from an EMBL/GenBank/DDBJ whole genome shotgun (WGS) entry which is preliminary data.</text>
</comment>
<dbReference type="InterPro" id="IPR001130">
    <property type="entry name" value="TatD-like"/>
</dbReference>
<gene>
    <name evidence="2" type="ORF">JD77_00908</name>
</gene>
<dbReference type="EMBL" id="VLKE01000001">
    <property type="protein sequence ID" value="TWH65965.1"/>
    <property type="molecule type" value="Genomic_DNA"/>
</dbReference>
<sequence length="503" mass="53981">MTPERLRAALRGVPDPEWLDAARERVAAEPATIARWFAAAARRCGRDPLPDAPGWTADEAARALLLAALPAGHAEHAADVYRHGDAAEKRAVLGALPLLPIGGAGVSLLHDAIRTNDTRLLAAALGPYARHLDPAAWRQAVLKCVFTGVPLAAVHELDARADGELAAMLAGLAAERHAAGRDIPADAAALLDRLAAGAGDPAAPARPPAPPPERRDMRIFDPHIHMTSRTTDDYERMAAAGVKAIVEPAFWLGQPRTSPASFTDYFDSLIGWEPFRAGQFGVRHHATIALNPKEANDPRCRPVLDLLPRYLDKDGVVAVGEIGYDSMTPEEDEAFAAQLALAVAHDLPALVHTPHRDKARGVERSLAVVAESGIEPGRVVLDHLNEVTVQLVRDTGCWLGFSIYPDTKMSPPRMVELLRAYGTERMLVNSAADWGRSDPLLTRATGEAMLLAGFTDDDVDRVLWRNPVEFYGQSGRLDLTGVVDAEATVGGTYEGNSILRGGS</sequence>
<dbReference type="Pfam" id="PF01026">
    <property type="entry name" value="TatD_DNase"/>
    <property type="match status" value="1"/>
</dbReference>
<proteinExistence type="predicted"/>
<dbReference type="Gene3D" id="3.20.20.140">
    <property type="entry name" value="Metal-dependent hydrolases"/>
    <property type="match status" value="1"/>
</dbReference>
<dbReference type="InterPro" id="IPR047715">
    <property type="entry name" value="EboA_dom"/>
</dbReference>
<reference evidence="2 3" key="1">
    <citation type="submission" date="2019-07" db="EMBL/GenBank/DDBJ databases">
        <title>R&amp;d 2014.</title>
        <authorList>
            <person name="Klenk H.-P."/>
        </authorList>
    </citation>
    <scope>NUCLEOTIDE SEQUENCE [LARGE SCALE GENOMIC DNA]</scope>
    <source>
        <strain evidence="2 3">DSM 43868</strain>
    </source>
</reference>
<evidence type="ECO:0000256" key="1">
    <source>
        <dbReference type="SAM" id="MobiDB-lite"/>
    </source>
</evidence>
<keyword evidence="2" id="KW-0378">Hydrolase</keyword>
<dbReference type="GO" id="GO:0016788">
    <property type="term" value="F:hydrolase activity, acting on ester bonds"/>
    <property type="evidence" value="ECO:0007669"/>
    <property type="project" value="InterPro"/>
</dbReference>
<dbReference type="InterPro" id="IPR012022">
    <property type="entry name" value="UCP005295"/>
</dbReference>
<dbReference type="PANTHER" id="PTHR42658:SF1">
    <property type="entry name" value="HYDROLASE TATD"/>
    <property type="match status" value="1"/>
</dbReference>